<dbReference type="AlphaFoldDB" id="A0A645HG49"/>
<gene>
    <name evidence="2" type="ORF">SDC9_185537</name>
</gene>
<dbReference type="Gene3D" id="3.30.70.240">
    <property type="match status" value="1"/>
</dbReference>
<sequence>MGPADEPKMQELIAEVPMAEMGDFATVLRSVTHGKGYFSISFARYDEAPANIAEKVIEESKKDE</sequence>
<dbReference type="EMBL" id="VSSQ01092994">
    <property type="protein sequence ID" value="MPN38015.1"/>
    <property type="molecule type" value="Genomic_DNA"/>
</dbReference>
<dbReference type="SMART" id="SM00838">
    <property type="entry name" value="EFG_C"/>
    <property type="match status" value="1"/>
</dbReference>
<reference evidence="2" key="1">
    <citation type="submission" date="2019-08" db="EMBL/GenBank/DDBJ databases">
        <authorList>
            <person name="Kucharzyk K."/>
            <person name="Murdoch R.W."/>
            <person name="Higgins S."/>
            <person name="Loffler F."/>
        </authorList>
    </citation>
    <scope>NUCLEOTIDE SEQUENCE</scope>
</reference>
<dbReference type="InterPro" id="IPR035647">
    <property type="entry name" value="EFG_III/V"/>
</dbReference>
<dbReference type="SUPFAM" id="SSF54980">
    <property type="entry name" value="EF-G C-terminal domain-like"/>
    <property type="match status" value="1"/>
</dbReference>
<comment type="caution">
    <text evidence="2">The sequence shown here is derived from an EMBL/GenBank/DDBJ whole genome shotgun (WGS) entry which is preliminary data.</text>
</comment>
<name>A0A645HG49_9ZZZZ</name>
<proteinExistence type="predicted"/>
<evidence type="ECO:0000313" key="2">
    <source>
        <dbReference type="EMBL" id="MPN38015.1"/>
    </source>
</evidence>
<dbReference type="InterPro" id="IPR000640">
    <property type="entry name" value="EFG_V-like"/>
</dbReference>
<evidence type="ECO:0000259" key="1">
    <source>
        <dbReference type="SMART" id="SM00838"/>
    </source>
</evidence>
<dbReference type="Pfam" id="PF00679">
    <property type="entry name" value="EFG_C"/>
    <property type="match status" value="1"/>
</dbReference>
<organism evidence="2">
    <name type="scientific">bioreactor metagenome</name>
    <dbReference type="NCBI Taxonomy" id="1076179"/>
    <lineage>
        <taxon>unclassified sequences</taxon>
        <taxon>metagenomes</taxon>
        <taxon>ecological metagenomes</taxon>
    </lineage>
</organism>
<protein>
    <recommendedName>
        <fullName evidence="1">Elongation factor EFG domain-containing protein</fullName>
    </recommendedName>
</protein>
<feature type="domain" description="Elongation factor EFG" evidence="1">
    <location>
        <begin position="1"/>
        <end position="56"/>
    </location>
</feature>
<accession>A0A645HG49</accession>